<dbReference type="InterPro" id="IPR036691">
    <property type="entry name" value="Endo/exonu/phosph_ase_sf"/>
</dbReference>
<dbReference type="SUPFAM" id="SSF56219">
    <property type="entry name" value="DNase I-like"/>
    <property type="match status" value="1"/>
</dbReference>
<sequence length="352" mass="40706">MPNHKHMVGNIVDEIRSKSTTEEQKSFLTIEEHLKFVTAKLIDKKQVYNQFQEQLKTLLYQQRTAAASIMNSLFLKNECIKSTSDIHRQQLTFHFVILLVEHPKKKKELYSMIHEWNRRVSISTLCTIWEKQRPSKLLSENILFLLYNCECLSTHQADLDILISSYLPQIVILTGIGSLIGNLPLLPNYYWLSQKGTNSFGGVAMLIHHSIKCTIVYTVENFLLAEIDILSSKILVGAVYVPPNKQPPFEHFSRLNGKEFYVFGDFNAKHSLWSCETNNTSGSELKEMDGKDGMYPSEDKLGPISLLPNLGKWFEFERCIHEQIQAWCKDKRIYTDEQSGFTPNRRLKSRIL</sequence>
<proteinExistence type="predicted"/>
<comment type="caution">
    <text evidence="1">The sequence shown here is derived from an EMBL/GenBank/DDBJ whole genome shotgun (WGS) entry which is preliminary data.</text>
</comment>
<evidence type="ECO:0008006" key="3">
    <source>
        <dbReference type="Google" id="ProtNLM"/>
    </source>
</evidence>
<name>A0A8S2S9B2_9BILA</name>
<dbReference type="Gene3D" id="3.60.10.10">
    <property type="entry name" value="Endonuclease/exonuclease/phosphatase"/>
    <property type="match status" value="1"/>
</dbReference>
<evidence type="ECO:0000313" key="2">
    <source>
        <dbReference type="Proteomes" id="UP000681967"/>
    </source>
</evidence>
<protein>
    <recommendedName>
        <fullName evidence="3">Endonuclease/exonuclease/phosphatase domain-containing protein</fullName>
    </recommendedName>
</protein>
<evidence type="ECO:0000313" key="1">
    <source>
        <dbReference type="EMBL" id="CAF4189091.1"/>
    </source>
</evidence>
<dbReference type="EMBL" id="CAJOBH010015698">
    <property type="protein sequence ID" value="CAF4189091.1"/>
    <property type="molecule type" value="Genomic_DNA"/>
</dbReference>
<reference evidence="1" key="1">
    <citation type="submission" date="2021-02" db="EMBL/GenBank/DDBJ databases">
        <authorList>
            <person name="Nowell W R."/>
        </authorList>
    </citation>
    <scope>NUCLEOTIDE SEQUENCE</scope>
</reference>
<dbReference type="Proteomes" id="UP000681967">
    <property type="component" value="Unassembled WGS sequence"/>
</dbReference>
<gene>
    <name evidence="1" type="ORF">BYL167_LOCUS23159</name>
</gene>
<accession>A0A8S2S9B2</accession>
<organism evidence="1 2">
    <name type="scientific">Rotaria magnacalcarata</name>
    <dbReference type="NCBI Taxonomy" id="392030"/>
    <lineage>
        <taxon>Eukaryota</taxon>
        <taxon>Metazoa</taxon>
        <taxon>Spiralia</taxon>
        <taxon>Gnathifera</taxon>
        <taxon>Rotifera</taxon>
        <taxon>Eurotatoria</taxon>
        <taxon>Bdelloidea</taxon>
        <taxon>Philodinida</taxon>
        <taxon>Philodinidae</taxon>
        <taxon>Rotaria</taxon>
    </lineage>
</organism>
<dbReference type="AlphaFoldDB" id="A0A8S2S9B2"/>